<gene>
    <name evidence="7" type="ORF">NG895_11505</name>
</gene>
<name>A0A9X2JGL6_9BACT</name>
<dbReference type="Pfam" id="PF25954">
    <property type="entry name" value="Beta-barrel_RND_2"/>
    <property type="match status" value="1"/>
</dbReference>
<evidence type="ECO:0000259" key="6">
    <source>
        <dbReference type="Pfam" id="PF25954"/>
    </source>
</evidence>
<evidence type="ECO:0000259" key="5">
    <source>
        <dbReference type="Pfam" id="PF25881"/>
    </source>
</evidence>
<dbReference type="AlphaFoldDB" id="A0A9X2JGL6"/>
<comment type="subcellular location">
    <subcellularLocation>
        <location evidence="1">Cell envelope</location>
    </subcellularLocation>
</comment>
<keyword evidence="8" id="KW-1185">Reference proteome</keyword>
<dbReference type="SUPFAM" id="SSF111369">
    <property type="entry name" value="HlyD-like secretion proteins"/>
    <property type="match status" value="2"/>
</dbReference>
<dbReference type="Gene3D" id="2.40.30.170">
    <property type="match status" value="1"/>
</dbReference>
<evidence type="ECO:0000256" key="3">
    <source>
        <dbReference type="ARBA" id="ARBA00023054"/>
    </source>
</evidence>
<evidence type="ECO:0000256" key="4">
    <source>
        <dbReference type="SAM" id="SignalP"/>
    </source>
</evidence>
<keyword evidence="4" id="KW-0732">Signal</keyword>
<dbReference type="Gene3D" id="1.10.287.470">
    <property type="entry name" value="Helix hairpin bin"/>
    <property type="match status" value="1"/>
</dbReference>
<evidence type="ECO:0000256" key="2">
    <source>
        <dbReference type="ARBA" id="ARBA00009477"/>
    </source>
</evidence>
<evidence type="ECO:0000313" key="7">
    <source>
        <dbReference type="EMBL" id="MCO6044532.1"/>
    </source>
</evidence>
<feature type="domain" description="YbhG-like alpha-helical hairpin" evidence="5">
    <location>
        <begin position="98"/>
        <end position="215"/>
    </location>
</feature>
<dbReference type="EMBL" id="JAMXLR010000036">
    <property type="protein sequence ID" value="MCO6044532.1"/>
    <property type="molecule type" value="Genomic_DNA"/>
</dbReference>
<reference evidence="7" key="1">
    <citation type="submission" date="2022-06" db="EMBL/GenBank/DDBJ databases">
        <title>Aeoliella straminimaris, a novel planctomycete from sediments.</title>
        <authorList>
            <person name="Vitorino I.R."/>
            <person name="Lage O.M."/>
        </authorList>
    </citation>
    <scope>NUCLEOTIDE SEQUENCE</scope>
    <source>
        <strain evidence="7">ICT_H6.2</strain>
    </source>
</reference>
<feature type="chain" id="PRO_5040809133" evidence="4">
    <location>
        <begin position="24"/>
        <end position="431"/>
    </location>
</feature>
<comment type="caution">
    <text evidence="7">The sequence shown here is derived from an EMBL/GenBank/DDBJ whole genome shotgun (WGS) entry which is preliminary data.</text>
</comment>
<comment type="similarity">
    <text evidence="2">Belongs to the membrane fusion protein (MFP) (TC 8.A.1) family.</text>
</comment>
<dbReference type="GO" id="GO:0022857">
    <property type="term" value="F:transmembrane transporter activity"/>
    <property type="evidence" value="ECO:0007669"/>
    <property type="project" value="InterPro"/>
</dbReference>
<feature type="domain" description="CusB-like beta-barrel" evidence="6">
    <location>
        <begin position="257"/>
        <end position="339"/>
    </location>
</feature>
<dbReference type="InterPro" id="IPR058792">
    <property type="entry name" value="Beta-barrel_RND_2"/>
</dbReference>
<organism evidence="7 8">
    <name type="scientific">Aeoliella straminimaris</name>
    <dbReference type="NCBI Taxonomy" id="2954799"/>
    <lineage>
        <taxon>Bacteria</taxon>
        <taxon>Pseudomonadati</taxon>
        <taxon>Planctomycetota</taxon>
        <taxon>Planctomycetia</taxon>
        <taxon>Pirellulales</taxon>
        <taxon>Lacipirellulaceae</taxon>
        <taxon>Aeoliella</taxon>
    </lineage>
</organism>
<evidence type="ECO:0000256" key="1">
    <source>
        <dbReference type="ARBA" id="ARBA00004196"/>
    </source>
</evidence>
<dbReference type="InterPro" id="IPR050465">
    <property type="entry name" value="UPF0194_transport"/>
</dbReference>
<feature type="signal peptide" evidence="4">
    <location>
        <begin position="1"/>
        <end position="23"/>
    </location>
</feature>
<dbReference type="NCBIfam" id="TIGR01730">
    <property type="entry name" value="RND_mfp"/>
    <property type="match status" value="1"/>
</dbReference>
<dbReference type="Proteomes" id="UP001155241">
    <property type="component" value="Unassembled WGS sequence"/>
</dbReference>
<dbReference type="GO" id="GO:0030313">
    <property type="term" value="C:cell envelope"/>
    <property type="evidence" value="ECO:0007669"/>
    <property type="project" value="UniProtKB-SubCell"/>
</dbReference>
<dbReference type="PANTHER" id="PTHR32347">
    <property type="entry name" value="EFFLUX SYSTEM COMPONENT YKNX-RELATED"/>
    <property type="match status" value="1"/>
</dbReference>
<dbReference type="InterPro" id="IPR006143">
    <property type="entry name" value="RND_pump_MFP"/>
</dbReference>
<protein>
    <submittedName>
        <fullName evidence="7">Efflux RND transporter periplasmic adaptor subunit</fullName>
    </submittedName>
</protein>
<keyword evidence="3" id="KW-0175">Coiled coil</keyword>
<evidence type="ECO:0000313" key="8">
    <source>
        <dbReference type="Proteomes" id="UP001155241"/>
    </source>
</evidence>
<dbReference type="Pfam" id="PF25881">
    <property type="entry name" value="HH_YBHG"/>
    <property type="match status" value="1"/>
</dbReference>
<dbReference type="Gene3D" id="2.40.420.20">
    <property type="match status" value="1"/>
</dbReference>
<proteinExistence type="inferred from homology"/>
<dbReference type="Gene3D" id="2.40.50.100">
    <property type="match status" value="1"/>
</dbReference>
<dbReference type="InterPro" id="IPR059052">
    <property type="entry name" value="HH_YbhG-like"/>
</dbReference>
<accession>A0A9X2JGL6</accession>
<dbReference type="GO" id="GO:0016020">
    <property type="term" value="C:membrane"/>
    <property type="evidence" value="ECO:0007669"/>
    <property type="project" value="InterPro"/>
</dbReference>
<sequence length="431" mass="46872">MKLPFAKLALALGLCCLSEFAMAQGRGPAPVVVAKVKQQPITYVQTFVGTVMPSQRATIGSAVDGRVIECNIEEGDRVEAGDALAQLLTETIRLEVKSAKSELQYLQAKLEELENGTRPEQIEQARAKMAAAKARSDYRVERRERLRDLAERSTAVTEDEWREALMAAAEAQELYAEATAVYDEAQAGPRKEAIAQAKAQVEMQQAVVNRLEDQLTKHTISSRFAGYVVTKNTEAGSWVNRGDVVAEVVGVDTVEVVVQVLEQGVPYVTRGREDKTVTVRVPALSQTESEGKFDGTVLAVVPQGDVRARTFPVKVSIPNQSTELGPLIKPGMYAEVDLAMGTSPQAMLVPKDAIVLNQKKKAVFVVDNGIANPFPLTQVREYGECLEIWGDVLPGQLVVVEGNERLRPGAQVSVIETREFEVPSTNAGTSP</sequence>